<dbReference type="InParanoid" id="A8HUZ6"/>
<reference evidence="1 2" key="1">
    <citation type="journal article" date="2007" name="Science">
        <title>The Chlamydomonas genome reveals the evolution of key animal and plant functions.</title>
        <authorList>
            <person name="Merchant S.S."/>
            <person name="Prochnik S.E."/>
            <person name="Vallon O."/>
            <person name="Harris E.H."/>
            <person name="Karpowicz S.J."/>
            <person name="Witman G.B."/>
            <person name="Terry A."/>
            <person name="Salamov A."/>
            <person name="Fritz-Laylin L.K."/>
            <person name="Marechal-Drouard L."/>
            <person name="Marshall W.F."/>
            <person name="Qu L.H."/>
            <person name="Nelson D.R."/>
            <person name="Sanderfoot A.A."/>
            <person name="Spalding M.H."/>
            <person name="Kapitonov V.V."/>
            <person name="Ren Q."/>
            <person name="Ferris P."/>
            <person name="Lindquist E."/>
            <person name="Shapiro H."/>
            <person name="Lucas S.M."/>
            <person name="Grimwood J."/>
            <person name="Schmutz J."/>
            <person name="Cardol P."/>
            <person name="Cerutti H."/>
            <person name="Chanfreau G."/>
            <person name="Chen C.L."/>
            <person name="Cognat V."/>
            <person name="Croft M.T."/>
            <person name="Dent R."/>
            <person name="Dutcher S."/>
            <person name="Fernandez E."/>
            <person name="Fukuzawa H."/>
            <person name="Gonzalez-Ballester D."/>
            <person name="Gonzalez-Halphen D."/>
            <person name="Hallmann A."/>
            <person name="Hanikenne M."/>
            <person name="Hippler M."/>
            <person name="Inwood W."/>
            <person name="Jabbari K."/>
            <person name="Kalanon M."/>
            <person name="Kuras R."/>
            <person name="Lefebvre P.A."/>
            <person name="Lemaire S.D."/>
            <person name="Lobanov A.V."/>
            <person name="Lohr M."/>
            <person name="Manuell A."/>
            <person name="Meier I."/>
            <person name="Mets L."/>
            <person name="Mittag M."/>
            <person name="Mittelmeier T."/>
            <person name="Moroney J.V."/>
            <person name="Moseley J."/>
            <person name="Napoli C."/>
            <person name="Nedelcu A.M."/>
            <person name="Niyogi K."/>
            <person name="Novoselov S.V."/>
            <person name="Paulsen I.T."/>
            <person name="Pazour G."/>
            <person name="Purton S."/>
            <person name="Ral J.P."/>
            <person name="Riano-Pachon D.M."/>
            <person name="Riekhof W."/>
            <person name="Rymarquis L."/>
            <person name="Schroda M."/>
            <person name="Stern D."/>
            <person name="Umen J."/>
            <person name="Willows R."/>
            <person name="Wilson N."/>
            <person name="Zimmer S.L."/>
            <person name="Allmer J."/>
            <person name="Balk J."/>
            <person name="Bisova K."/>
            <person name="Chen C.J."/>
            <person name="Elias M."/>
            <person name="Gendler K."/>
            <person name="Hauser C."/>
            <person name="Lamb M.R."/>
            <person name="Ledford H."/>
            <person name="Long J.C."/>
            <person name="Minagawa J."/>
            <person name="Page M.D."/>
            <person name="Pan J."/>
            <person name="Pootakham W."/>
            <person name="Roje S."/>
            <person name="Rose A."/>
            <person name="Stahlberg E."/>
            <person name="Terauchi A.M."/>
            <person name="Yang P."/>
            <person name="Ball S."/>
            <person name="Bowler C."/>
            <person name="Dieckmann C.L."/>
            <person name="Gladyshev V.N."/>
            <person name="Green P."/>
            <person name="Jorgensen R."/>
            <person name="Mayfield S."/>
            <person name="Mueller-Roeber B."/>
            <person name="Rajamani S."/>
            <person name="Sayre R.T."/>
            <person name="Brokstein P."/>
            <person name="Dubchak I."/>
            <person name="Goodstein D."/>
            <person name="Hornick L."/>
            <person name="Huang Y.W."/>
            <person name="Jhaveri J."/>
            <person name="Luo Y."/>
            <person name="Martinez D."/>
            <person name="Ngau W.C."/>
            <person name="Otillar B."/>
            <person name="Poliakov A."/>
            <person name="Porter A."/>
            <person name="Szajkowski L."/>
            <person name="Werner G."/>
            <person name="Zhou K."/>
            <person name="Grigoriev I.V."/>
            <person name="Rokhsar D.S."/>
            <person name="Grossman A.R."/>
        </authorList>
    </citation>
    <scope>NUCLEOTIDE SEQUENCE [LARGE SCALE GENOMIC DNA]</scope>
    <source>
        <strain evidence="2">CC-503</strain>
    </source>
</reference>
<keyword evidence="2" id="KW-1185">Reference proteome</keyword>
<dbReference type="Proteomes" id="UP000006906">
    <property type="component" value="Chromosome 13"/>
</dbReference>
<protein>
    <submittedName>
        <fullName evidence="1">Uncharacterized protein</fullName>
    </submittedName>
</protein>
<accession>A8HUZ6</accession>
<evidence type="ECO:0000313" key="2">
    <source>
        <dbReference type="Proteomes" id="UP000006906"/>
    </source>
</evidence>
<name>A8HUZ6_CHLRE</name>
<dbReference type="PaxDb" id="3055-EDP09142"/>
<dbReference type="RefSeq" id="XP_001693888.1">
    <property type="nucleotide sequence ID" value="XM_001693836.2"/>
</dbReference>
<dbReference type="HOGENOM" id="CLU_460325_0_0_1"/>
<dbReference type="Gramene" id="PNW74187">
    <property type="protein sequence ID" value="PNW74187"/>
    <property type="gene ID" value="CHLRE_13g588700v5"/>
</dbReference>
<dbReference type="OrthoDB" id="541630at2759"/>
<dbReference type="ProMEX" id="A8HUZ6"/>
<sequence length="593" mass="60432">MDTWLAKFKKQDEQAAVALVAHEQPLQAPVEQELTTPKKKGYKLPWLPGRKWLAIVFMVLSVASMAIGLGVGLGLGMKNTTHDTSQITSDDSDLGALRINPTAMSALSLNSTMLASAALVNASSAVAADALTGDTPAPCSREAYLQARTLVAHSLPALSLLRTADNGSALIEMLLLGQSDMALVTKSDLTGAAAQLGSVTAVATAGITAAASMDPTDPADWPNTAAVLKNIRGLFGPLTSRAAGAPVNSSSTVSESNELVLLDAHQVLLATSEIMATGLPKSPTLNDLRSIVDAAAQSLLPYAREVADLWFYGPHVSASCSSTGADAAKCAARRNLYQACGLEGESALAACRAALPVNGSSSSALVAAQWACATSAQSTRNVCLQREEAARACGDQVTTAYTTCVAAPGATTTTCGARNATVRSTCLAAEQPKRVTCQATTRATETSKCADADAAARNACRNAAAAGSLDATGLTQCLAASDAAAVQCKVAMETAVRSCMEAFSCNATLATALSACDATAPGSCQTAAQAANSACLAAAPATAKSYIDAQVAAGTLVGAVRHYHTYLPYSLLTNAQRSTLGGVLTQVAGVLRV</sequence>
<dbReference type="GeneID" id="5719461"/>
<evidence type="ECO:0000313" key="1">
    <source>
        <dbReference type="EMBL" id="PNW74187.1"/>
    </source>
</evidence>
<dbReference type="AlphaFoldDB" id="A8HUZ6"/>
<dbReference type="EMBL" id="CM008974">
    <property type="protein sequence ID" value="PNW74187.1"/>
    <property type="molecule type" value="Genomic_DNA"/>
</dbReference>
<proteinExistence type="predicted"/>
<gene>
    <name evidence="1" type="ORF">CHLRE_13g588700v5</name>
</gene>
<organism evidence="1 2">
    <name type="scientific">Chlamydomonas reinhardtii</name>
    <name type="common">Chlamydomonas smithii</name>
    <dbReference type="NCBI Taxonomy" id="3055"/>
    <lineage>
        <taxon>Eukaryota</taxon>
        <taxon>Viridiplantae</taxon>
        <taxon>Chlorophyta</taxon>
        <taxon>core chlorophytes</taxon>
        <taxon>Chlorophyceae</taxon>
        <taxon>CS clade</taxon>
        <taxon>Chlamydomonadales</taxon>
        <taxon>Chlamydomonadaceae</taxon>
        <taxon>Chlamydomonas</taxon>
    </lineage>
</organism>
<dbReference type="KEGG" id="cre:CHLRE_13g588700v5"/>